<gene>
    <name evidence="2" type="ORF">CVO76_00840</name>
</gene>
<dbReference type="EMBL" id="CP024915">
    <property type="protein sequence ID" value="AUZ86353.1"/>
    <property type="molecule type" value="Genomic_DNA"/>
</dbReference>
<dbReference type="AlphaFoldDB" id="A0A2L0UAQ9"/>
<keyword evidence="1" id="KW-0812">Transmembrane</keyword>
<evidence type="ECO:0000313" key="2">
    <source>
        <dbReference type="EMBL" id="AUZ86353.1"/>
    </source>
</evidence>
<organism evidence="2 3">
    <name type="scientific">Arthrobacter agilis</name>
    <dbReference type="NCBI Taxonomy" id="37921"/>
    <lineage>
        <taxon>Bacteria</taxon>
        <taxon>Bacillati</taxon>
        <taxon>Actinomycetota</taxon>
        <taxon>Actinomycetes</taxon>
        <taxon>Micrococcales</taxon>
        <taxon>Micrococcaceae</taxon>
        <taxon>Arthrobacter</taxon>
    </lineage>
</organism>
<feature type="transmembrane region" description="Helical" evidence="1">
    <location>
        <begin position="80"/>
        <end position="97"/>
    </location>
</feature>
<keyword evidence="1" id="KW-0472">Membrane</keyword>
<proteinExistence type="predicted"/>
<keyword evidence="1" id="KW-1133">Transmembrane helix</keyword>
<dbReference type="RefSeq" id="WP_133080089.1">
    <property type="nucleotide sequence ID" value="NZ_CP024915.1"/>
</dbReference>
<dbReference type="Proteomes" id="UP000239187">
    <property type="component" value="Chromosome"/>
</dbReference>
<reference evidence="2 3" key="1">
    <citation type="submission" date="2017-11" db="EMBL/GenBank/DDBJ databases">
        <title>Draft genome of Arthrobacter agilis strain UMCV2, a plant growth-promoting rhizobacterium and biocontrol capacity of phytopathogenic fungi.</title>
        <authorList>
            <person name="Martinez-Camara R."/>
            <person name="Santoyo G."/>
            <person name="Moreno-Hagelsieb G."/>
            <person name="Valencia-Cantero E."/>
        </authorList>
    </citation>
    <scope>NUCLEOTIDE SEQUENCE [LARGE SCALE GENOMIC DNA]</scope>
    <source>
        <strain evidence="2 3">UMCV2</strain>
    </source>
</reference>
<name>A0A2L0UAQ9_9MICC</name>
<dbReference type="InterPro" id="IPR021517">
    <property type="entry name" value="DUF3180"/>
</dbReference>
<evidence type="ECO:0000256" key="1">
    <source>
        <dbReference type="SAM" id="Phobius"/>
    </source>
</evidence>
<feature type="transmembrane region" description="Helical" evidence="1">
    <location>
        <begin position="7"/>
        <end position="27"/>
    </location>
</feature>
<protein>
    <submittedName>
        <fullName evidence="2">DUF3180 domain-containing protein</fullName>
    </submittedName>
</protein>
<feature type="transmembrane region" description="Helical" evidence="1">
    <location>
        <begin position="39"/>
        <end position="60"/>
    </location>
</feature>
<evidence type="ECO:0000313" key="3">
    <source>
        <dbReference type="Proteomes" id="UP000239187"/>
    </source>
</evidence>
<dbReference type="Pfam" id="PF11377">
    <property type="entry name" value="DUF3180"/>
    <property type="match status" value="1"/>
</dbReference>
<feature type="transmembrane region" description="Helical" evidence="1">
    <location>
        <begin position="117"/>
        <end position="137"/>
    </location>
</feature>
<sequence>MSTLRFRWLALVGVLAGLAGWLANWLATRNGYGTPTLPLTSLVTTAVILGITLVFGRRVLRWRNGNRDRPLDPILATRTLVLAQACAYAGALSLGWHAGILVDQVALLAVRSTTAPLWGSVALMVGGILMIVVGLVVESFCRLPPDDDGTGAPGSIEGEYA</sequence>
<accession>A0A2L0UAQ9</accession>